<evidence type="ECO:0000256" key="1">
    <source>
        <dbReference type="SAM" id="SignalP"/>
    </source>
</evidence>
<dbReference type="Proteomes" id="UP001619911">
    <property type="component" value="Unassembled WGS sequence"/>
</dbReference>
<dbReference type="InterPro" id="IPR013830">
    <property type="entry name" value="SGNH_hydro"/>
</dbReference>
<sequence length="252" mass="28325">MGIRLFTLLFLFTIHSESAAAEGQTSTAMNKSSVIVAFGDSNTGGTNWNTNNYDVKDKWVNKLQRSYTVINAGIAGHTSENGRIRFAKDVLNKNPKAVIIMFGTNDAILNTNSQPRVSKARFQHNLNYFIDTLKARKVEVILMTTPPIIQGNNKIQYYYSRHDQNLYTKYNGARQWHDSYNAIIRTAAKQQNVFLIDNYANMTQSMDGITDRKLIQSGLIDTSGTHLTPQGSDVIYRSVNAALHKVLAQKSR</sequence>
<evidence type="ECO:0000313" key="4">
    <source>
        <dbReference type="Proteomes" id="UP001619911"/>
    </source>
</evidence>
<dbReference type="PANTHER" id="PTHR14209">
    <property type="entry name" value="ISOAMYL ACETATE-HYDROLYZING ESTERASE 1"/>
    <property type="match status" value="1"/>
</dbReference>
<dbReference type="GO" id="GO:0016787">
    <property type="term" value="F:hydrolase activity"/>
    <property type="evidence" value="ECO:0007669"/>
    <property type="project" value="UniProtKB-KW"/>
</dbReference>
<comment type="caution">
    <text evidence="3">The sequence shown here is derived from an EMBL/GenBank/DDBJ whole genome shotgun (WGS) entry which is preliminary data.</text>
</comment>
<dbReference type="InterPro" id="IPR045136">
    <property type="entry name" value="Iah1-like"/>
</dbReference>
<dbReference type="InterPro" id="IPR036514">
    <property type="entry name" value="SGNH_hydro_sf"/>
</dbReference>
<dbReference type="RefSeq" id="WP_404317097.1">
    <property type="nucleotide sequence ID" value="NZ_JAUIYO010000007.1"/>
</dbReference>
<evidence type="ECO:0000259" key="2">
    <source>
        <dbReference type="Pfam" id="PF13472"/>
    </source>
</evidence>
<organism evidence="3 4">
    <name type="scientific">Bacillus lumedeiriae</name>
    <dbReference type="NCBI Taxonomy" id="3058829"/>
    <lineage>
        <taxon>Bacteria</taxon>
        <taxon>Bacillati</taxon>
        <taxon>Bacillota</taxon>
        <taxon>Bacilli</taxon>
        <taxon>Bacillales</taxon>
        <taxon>Bacillaceae</taxon>
        <taxon>Bacillus</taxon>
    </lineage>
</organism>
<evidence type="ECO:0000313" key="3">
    <source>
        <dbReference type="EMBL" id="MFK2826134.1"/>
    </source>
</evidence>
<keyword evidence="3" id="KW-0378">Hydrolase</keyword>
<feature type="signal peptide" evidence="1">
    <location>
        <begin position="1"/>
        <end position="20"/>
    </location>
</feature>
<keyword evidence="4" id="KW-1185">Reference proteome</keyword>
<accession>A0ABW8IAH7</accession>
<feature type="domain" description="SGNH hydrolase-type esterase" evidence="2">
    <location>
        <begin position="37"/>
        <end position="232"/>
    </location>
</feature>
<name>A0ABW8IAH7_9BACI</name>
<dbReference type="PANTHER" id="PTHR14209:SF19">
    <property type="entry name" value="ISOAMYL ACETATE-HYDROLYZING ESTERASE 1 HOMOLOG"/>
    <property type="match status" value="1"/>
</dbReference>
<dbReference type="Pfam" id="PF13472">
    <property type="entry name" value="Lipase_GDSL_2"/>
    <property type="match status" value="1"/>
</dbReference>
<dbReference type="EMBL" id="JAUIYO010000007">
    <property type="protein sequence ID" value="MFK2826134.1"/>
    <property type="molecule type" value="Genomic_DNA"/>
</dbReference>
<dbReference type="EC" id="3.1.-.-" evidence="3"/>
<gene>
    <name evidence="3" type="ORF">QYG89_10705</name>
</gene>
<dbReference type="SUPFAM" id="SSF52266">
    <property type="entry name" value="SGNH hydrolase"/>
    <property type="match status" value="1"/>
</dbReference>
<feature type="chain" id="PRO_5045891964" evidence="1">
    <location>
        <begin position="21"/>
        <end position="252"/>
    </location>
</feature>
<proteinExistence type="predicted"/>
<protein>
    <submittedName>
        <fullName evidence="3">SGNH/GDSL hydrolase family protein</fullName>
        <ecNumber evidence="3">3.1.-.-</ecNumber>
    </submittedName>
</protein>
<dbReference type="Gene3D" id="3.40.50.1110">
    <property type="entry name" value="SGNH hydrolase"/>
    <property type="match status" value="1"/>
</dbReference>
<reference evidence="3 4" key="1">
    <citation type="submission" date="2023-07" db="EMBL/GenBank/DDBJ databases">
        <title>Bacillus lucianemedeirus sp. nov, a new species isolated from an immunobiological production facility.</title>
        <authorList>
            <person name="Costa L.V."/>
            <person name="Miranda R.V.S.L."/>
            <person name="Brandao M.L.L."/>
            <person name="Reis C.M.F."/>
            <person name="Frazao A.M."/>
            <person name="Cruz F.V."/>
            <person name="Baio P.V.P."/>
            <person name="Veras J.F.C."/>
            <person name="Ramos J.N."/>
            <person name="Vieira V."/>
        </authorList>
    </citation>
    <scope>NUCLEOTIDE SEQUENCE [LARGE SCALE GENOMIC DNA]</scope>
    <source>
        <strain evidence="3 4">B190/17</strain>
    </source>
</reference>
<keyword evidence="1" id="KW-0732">Signal</keyword>